<evidence type="ECO:0000313" key="3">
    <source>
        <dbReference type="Proteomes" id="UP000075799"/>
    </source>
</evidence>
<dbReference type="Proteomes" id="UP000075799">
    <property type="component" value="Unassembled WGS sequence"/>
</dbReference>
<dbReference type="EMBL" id="LUKD01000001">
    <property type="protein sequence ID" value="KYG67923.1"/>
    <property type="molecule type" value="Genomic_DNA"/>
</dbReference>
<feature type="chain" id="PRO_5007834666" evidence="1">
    <location>
        <begin position="18"/>
        <end position="177"/>
    </location>
</feature>
<proteinExistence type="predicted"/>
<evidence type="ECO:0000313" key="2">
    <source>
        <dbReference type="EMBL" id="KYG67923.1"/>
    </source>
</evidence>
<dbReference type="AlphaFoldDB" id="A0A162GE12"/>
<name>A0A162GE12_BDEBC</name>
<comment type="caution">
    <text evidence="2">The sequence shown here is derived from an EMBL/GenBank/DDBJ whole genome shotgun (WGS) entry which is preliminary data.</text>
</comment>
<evidence type="ECO:0000256" key="1">
    <source>
        <dbReference type="SAM" id="SignalP"/>
    </source>
</evidence>
<keyword evidence="1" id="KW-0732">Signal</keyword>
<sequence>MKCLFTISIILFSLASAASNKMDMACVTEFPSTSFVVREAADTVIVEIFNHNGPQYRPVYDGIVTPNDLGTIAKRANVVSKLPTILRFEWPRAKCEYHGPLVKSCMGTTDEQDVNGFKVSGWSFTSSEVTEKTFAGDFKSHKVSAHFSVDGSTYSVPMTYQEHDCEPNRYFRKDILQ</sequence>
<feature type="signal peptide" evidence="1">
    <location>
        <begin position="1"/>
        <end position="17"/>
    </location>
</feature>
<dbReference type="RefSeq" id="WP_063204627.1">
    <property type="nucleotide sequence ID" value="NZ_LUKD01000001.1"/>
</dbReference>
<organism evidence="2 3">
    <name type="scientific">Bdellovibrio bacteriovorus</name>
    <dbReference type="NCBI Taxonomy" id="959"/>
    <lineage>
        <taxon>Bacteria</taxon>
        <taxon>Pseudomonadati</taxon>
        <taxon>Bdellovibrionota</taxon>
        <taxon>Bdellovibrionia</taxon>
        <taxon>Bdellovibrionales</taxon>
        <taxon>Pseudobdellovibrionaceae</taxon>
        <taxon>Bdellovibrio</taxon>
    </lineage>
</organism>
<gene>
    <name evidence="2" type="ORF">AZI87_01215</name>
</gene>
<accession>A0A162GE12</accession>
<dbReference type="OrthoDB" id="5292714at2"/>
<reference evidence="2 3" key="1">
    <citation type="submission" date="2016-03" db="EMBL/GenBank/DDBJ databases">
        <authorList>
            <person name="Ploux O."/>
        </authorList>
    </citation>
    <scope>NUCLEOTIDE SEQUENCE [LARGE SCALE GENOMIC DNA]</scope>
    <source>
        <strain evidence="2 3">EC13</strain>
    </source>
</reference>
<protein>
    <submittedName>
        <fullName evidence="2">Uncharacterized protein</fullName>
    </submittedName>
</protein>